<name>A0ABZ2W4V1_9GAMM</name>
<dbReference type="Proteomes" id="UP001475781">
    <property type="component" value="Chromosome"/>
</dbReference>
<dbReference type="EMBL" id="CP101118">
    <property type="protein sequence ID" value="WZF89802.1"/>
    <property type="molecule type" value="Genomic_DNA"/>
</dbReference>
<dbReference type="RefSeq" id="WP_117617721.1">
    <property type="nucleotide sequence ID" value="NZ_CP101118.1"/>
</dbReference>
<protein>
    <submittedName>
        <fullName evidence="1">Uncharacterized protein</fullName>
    </submittedName>
</protein>
<gene>
    <name evidence="1" type="ORF">NLK58_06295</name>
</gene>
<keyword evidence="2" id="KW-1185">Reference proteome</keyword>
<proteinExistence type="predicted"/>
<accession>A0ABZ2W4V1</accession>
<organism evidence="1 2">
    <name type="scientific">Marinobacter metalliresistant</name>
    <dbReference type="NCBI Taxonomy" id="2961995"/>
    <lineage>
        <taxon>Bacteria</taxon>
        <taxon>Pseudomonadati</taxon>
        <taxon>Pseudomonadota</taxon>
        <taxon>Gammaproteobacteria</taxon>
        <taxon>Pseudomonadales</taxon>
        <taxon>Marinobacteraceae</taxon>
        <taxon>Marinobacter</taxon>
    </lineage>
</organism>
<evidence type="ECO:0000313" key="2">
    <source>
        <dbReference type="Proteomes" id="UP001475781"/>
    </source>
</evidence>
<reference evidence="1 2" key="1">
    <citation type="submission" date="2022-07" db="EMBL/GenBank/DDBJ databases">
        <title>A copper resistant bacterium isolated from sediment samples of deep sea hydrothermal areas.</title>
        <authorList>
            <person name="Zeng X."/>
        </authorList>
    </citation>
    <scope>NUCLEOTIDE SEQUENCE [LARGE SCALE GENOMIC DNA]</scope>
    <source>
        <strain evidence="2">CuT 6</strain>
    </source>
</reference>
<sequence length="74" mass="8373">MYAIEFEADIKDGVLLIPERYRQLKNSHARVLIMVPEEGASGASELSLDLSDCTVEAFKGSDAVKIQREMRDEW</sequence>
<evidence type="ECO:0000313" key="1">
    <source>
        <dbReference type="EMBL" id="WZF89802.1"/>
    </source>
</evidence>